<dbReference type="OrthoDB" id="9786954at2"/>
<dbReference type="CDD" id="cd00405">
    <property type="entry name" value="PRAI"/>
    <property type="match status" value="1"/>
</dbReference>
<evidence type="ECO:0000256" key="7">
    <source>
        <dbReference type="ARBA" id="ARBA00023141"/>
    </source>
</evidence>
<dbReference type="GO" id="GO:0000162">
    <property type="term" value="P:L-tryptophan biosynthetic process"/>
    <property type="evidence" value="ECO:0007669"/>
    <property type="project" value="UniProtKB-UniRule"/>
</dbReference>
<evidence type="ECO:0000256" key="8">
    <source>
        <dbReference type="ARBA" id="ARBA00023235"/>
    </source>
</evidence>
<evidence type="ECO:0000256" key="5">
    <source>
        <dbReference type="ARBA" id="ARBA00022605"/>
    </source>
</evidence>
<accession>A0A1M7Q733</accession>
<dbReference type="STRING" id="388280.SAMN04488057_11484"/>
<gene>
    <name evidence="9" type="primary">trpF</name>
    <name evidence="11" type="ORF">SAMN04488057_11484</name>
</gene>
<evidence type="ECO:0000313" key="11">
    <source>
        <dbReference type="EMBL" id="SHN25980.1"/>
    </source>
</evidence>
<dbReference type="InterPro" id="IPR013785">
    <property type="entry name" value="Aldolase_TIM"/>
</dbReference>
<dbReference type="Pfam" id="PF00697">
    <property type="entry name" value="PRAI"/>
    <property type="match status" value="1"/>
</dbReference>
<dbReference type="InterPro" id="IPR044643">
    <property type="entry name" value="TrpF_fam"/>
</dbReference>
<comment type="catalytic activity">
    <reaction evidence="1 9">
        <text>N-(5-phospho-beta-D-ribosyl)anthranilate = 1-(2-carboxyphenylamino)-1-deoxy-D-ribulose 5-phosphate</text>
        <dbReference type="Rhea" id="RHEA:21540"/>
        <dbReference type="ChEBI" id="CHEBI:18277"/>
        <dbReference type="ChEBI" id="CHEBI:58613"/>
        <dbReference type="EC" id="5.3.1.24"/>
    </reaction>
</comment>
<name>A0A1M7Q733_9BACT</name>
<keyword evidence="6 9" id="KW-0822">Tryptophan biosynthesis</keyword>
<dbReference type="UniPathway" id="UPA00035">
    <property type="reaction ID" value="UER00042"/>
</dbReference>
<dbReference type="EC" id="5.3.1.24" evidence="3 9"/>
<evidence type="ECO:0000256" key="9">
    <source>
        <dbReference type="HAMAP-Rule" id="MF_00135"/>
    </source>
</evidence>
<dbReference type="HAMAP" id="MF_00135">
    <property type="entry name" value="PRAI"/>
    <property type="match status" value="1"/>
</dbReference>
<dbReference type="InterPro" id="IPR011060">
    <property type="entry name" value="RibuloseP-bd_barrel"/>
</dbReference>
<dbReference type="AlphaFoldDB" id="A0A1M7Q733"/>
<dbReference type="Gene3D" id="3.20.20.70">
    <property type="entry name" value="Aldolase class I"/>
    <property type="match status" value="1"/>
</dbReference>
<evidence type="ECO:0000256" key="1">
    <source>
        <dbReference type="ARBA" id="ARBA00001164"/>
    </source>
</evidence>
<evidence type="ECO:0000256" key="6">
    <source>
        <dbReference type="ARBA" id="ARBA00022822"/>
    </source>
</evidence>
<dbReference type="PANTHER" id="PTHR42894:SF1">
    <property type="entry name" value="N-(5'-PHOSPHORIBOSYL)ANTHRANILATE ISOMERASE"/>
    <property type="match status" value="1"/>
</dbReference>
<evidence type="ECO:0000256" key="3">
    <source>
        <dbReference type="ARBA" id="ARBA00012572"/>
    </source>
</evidence>
<protein>
    <recommendedName>
        <fullName evidence="4 9">N-(5'-phosphoribosyl)anthranilate isomerase</fullName>
        <shortName evidence="9">PRAI</shortName>
        <ecNumber evidence="3 9">5.3.1.24</ecNumber>
    </recommendedName>
</protein>
<dbReference type="PANTHER" id="PTHR42894">
    <property type="entry name" value="N-(5'-PHOSPHORIBOSYL)ANTHRANILATE ISOMERASE"/>
    <property type="match status" value="1"/>
</dbReference>
<dbReference type="RefSeq" id="WP_073096680.1">
    <property type="nucleotide sequence ID" value="NZ_FRCY01000014.1"/>
</dbReference>
<dbReference type="GO" id="GO:0004640">
    <property type="term" value="F:phosphoribosylanthranilate isomerase activity"/>
    <property type="evidence" value="ECO:0007669"/>
    <property type="project" value="UniProtKB-UniRule"/>
</dbReference>
<organism evidence="11 12">
    <name type="scientific">Cyclobacterium lianum</name>
    <dbReference type="NCBI Taxonomy" id="388280"/>
    <lineage>
        <taxon>Bacteria</taxon>
        <taxon>Pseudomonadati</taxon>
        <taxon>Bacteroidota</taxon>
        <taxon>Cytophagia</taxon>
        <taxon>Cytophagales</taxon>
        <taxon>Cyclobacteriaceae</taxon>
        <taxon>Cyclobacterium</taxon>
    </lineage>
</organism>
<comment type="pathway">
    <text evidence="2 9">Amino-acid biosynthesis; L-tryptophan biosynthesis; L-tryptophan from chorismate: step 3/5.</text>
</comment>
<dbReference type="EMBL" id="FRCY01000014">
    <property type="protein sequence ID" value="SHN25980.1"/>
    <property type="molecule type" value="Genomic_DNA"/>
</dbReference>
<sequence length="213" mass="23956">MIIKVCGMADPGNIQGLVELGLVDWMGMIFFPPSRRYVPGFGHAPDSYRKWPIPRVGVFVNASAALIRSTVHAYGLDKVQLHGDESVGQVEEIRNGFEGELIKVFRMGADWSWEALELYLPHVDYFLFDTDGPSFGGTGHRFNWEILKEYTLDKPFLLSGGIGAEQVAEILECYQSLPAMKGIDINSRFEKKAGWKDLKLIRKFALEIKSNAK</sequence>
<feature type="domain" description="N-(5'phosphoribosyl) anthranilate isomerase (PRAI)" evidence="10">
    <location>
        <begin position="4"/>
        <end position="204"/>
    </location>
</feature>
<comment type="similarity">
    <text evidence="9">Belongs to the TrpF family.</text>
</comment>
<keyword evidence="8 9" id="KW-0413">Isomerase</keyword>
<evidence type="ECO:0000256" key="2">
    <source>
        <dbReference type="ARBA" id="ARBA00004664"/>
    </source>
</evidence>
<keyword evidence="12" id="KW-1185">Reference proteome</keyword>
<proteinExistence type="inferred from homology"/>
<evidence type="ECO:0000259" key="10">
    <source>
        <dbReference type="Pfam" id="PF00697"/>
    </source>
</evidence>
<evidence type="ECO:0000313" key="12">
    <source>
        <dbReference type="Proteomes" id="UP000184513"/>
    </source>
</evidence>
<dbReference type="InterPro" id="IPR001240">
    <property type="entry name" value="PRAI_dom"/>
</dbReference>
<dbReference type="SUPFAM" id="SSF51366">
    <property type="entry name" value="Ribulose-phoshate binding barrel"/>
    <property type="match status" value="1"/>
</dbReference>
<evidence type="ECO:0000256" key="4">
    <source>
        <dbReference type="ARBA" id="ARBA00022272"/>
    </source>
</evidence>
<reference evidence="11 12" key="1">
    <citation type="submission" date="2016-11" db="EMBL/GenBank/DDBJ databases">
        <authorList>
            <person name="Jaros S."/>
            <person name="Januszkiewicz K."/>
            <person name="Wedrychowicz H."/>
        </authorList>
    </citation>
    <scope>NUCLEOTIDE SEQUENCE [LARGE SCALE GENOMIC DNA]</scope>
    <source>
        <strain evidence="11 12">CGMCC 1.6102</strain>
    </source>
</reference>
<keyword evidence="7 9" id="KW-0057">Aromatic amino acid biosynthesis</keyword>
<dbReference type="Proteomes" id="UP000184513">
    <property type="component" value="Unassembled WGS sequence"/>
</dbReference>
<keyword evidence="5 9" id="KW-0028">Amino-acid biosynthesis</keyword>